<evidence type="ECO:0000313" key="3">
    <source>
        <dbReference type="Proteomes" id="UP000250235"/>
    </source>
</evidence>
<reference evidence="2 3" key="1">
    <citation type="journal article" date="2015" name="Proc. Natl. Acad. Sci. U.S.A.">
        <title>The resurrection genome of Boea hygrometrica: A blueprint for survival of dehydration.</title>
        <authorList>
            <person name="Xiao L."/>
            <person name="Yang G."/>
            <person name="Zhang L."/>
            <person name="Yang X."/>
            <person name="Zhao S."/>
            <person name="Ji Z."/>
            <person name="Zhou Q."/>
            <person name="Hu M."/>
            <person name="Wang Y."/>
            <person name="Chen M."/>
            <person name="Xu Y."/>
            <person name="Jin H."/>
            <person name="Xiao X."/>
            <person name="Hu G."/>
            <person name="Bao F."/>
            <person name="Hu Y."/>
            <person name="Wan P."/>
            <person name="Li L."/>
            <person name="Deng X."/>
            <person name="Kuang T."/>
            <person name="Xiang C."/>
            <person name="Zhu J.K."/>
            <person name="Oliver M.J."/>
            <person name="He Y."/>
        </authorList>
    </citation>
    <scope>NUCLEOTIDE SEQUENCE [LARGE SCALE GENOMIC DNA]</scope>
    <source>
        <strain evidence="3">cv. XS01</strain>
    </source>
</reference>
<dbReference type="Proteomes" id="UP000250235">
    <property type="component" value="Unassembled WGS sequence"/>
</dbReference>
<feature type="region of interest" description="Disordered" evidence="1">
    <location>
        <begin position="12"/>
        <end position="69"/>
    </location>
</feature>
<accession>A0A2Z7DCC0</accession>
<protein>
    <submittedName>
        <fullName evidence="2">Uncharacterized protein</fullName>
    </submittedName>
</protein>
<keyword evidence="3" id="KW-1185">Reference proteome</keyword>
<name>A0A2Z7DCC0_9LAMI</name>
<dbReference type="AlphaFoldDB" id="A0A2Z7DCC0"/>
<feature type="compositionally biased region" description="Polar residues" evidence="1">
    <location>
        <begin position="31"/>
        <end position="58"/>
    </location>
</feature>
<organism evidence="2 3">
    <name type="scientific">Dorcoceras hygrometricum</name>
    <dbReference type="NCBI Taxonomy" id="472368"/>
    <lineage>
        <taxon>Eukaryota</taxon>
        <taxon>Viridiplantae</taxon>
        <taxon>Streptophyta</taxon>
        <taxon>Embryophyta</taxon>
        <taxon>Tracheophyta</taxon>
        <taxon>Spermatophyta</taxon>
        <taxon>Magnoliopsida</taxon>
        <taxon>eudicotyledons</taxon>
        <taxon>Gunneridae</taxon>
        <taxon>Pentapetalae</taxon>
        <taxon>asterids</taxon>
        <taxon>lamiids</taxon>
        <taxon>Lamiales</taxon>
        <taxon>Gesneriaceae</taxon>
        <taxon>Didymocarpoideae</taxon>
        <taxon>Trichosporeae</taxon>
        <taxon>Loxocarpinae</taxon>
        <taxon>Dorcoceras</taxon>
    </lineage>
</organism>
<sequence>MKLHSVQLGYLKNLPKPVQTKAAQNRKNKRGSTTQSTITRYSGIQAQRLSWPPHQNSVGPFRHDDSADRSQRVKEFSFQRNQAQYVCVYAQQTHA</sequence>
<proteinExistence type="predicted"/>
<dbReference type="EMBL" id="KQ989040">
    <property type="protein sequence ID" value="KZV54998.1"/>
    <property type="molecule type" value="Genomic_DNA"/>
</dbReference>
<evidence type="ECO:0000256" key="1">
    <source>
        <dbReference type="SAM" id="MobiDB-lite"/>
    </source>
</evidence>
<gene>
    <name evidence="2" type="ORF">F511_35764</name>
</gene>
<evidence type="ECO:0000313" key="2">
    <source>
        <dbReference type="EMBL" id="KZV54998.1"/>
    </source>
</evidence>